<dbReference type="PROSITE" id="PS50940">
    <property type="entry name" value="CHIT_BIND_II"/>
    <property type="match status" value="2"/>
</dbReference>
<keyword evidence="9" id="KW-1185">Reference proteome</keyword>
<organism evidence="8 9">
    <name type="scientific">Tigriopus californicus</name>
    <name type="common">Marine copepod</name>
    <dbReference type="NCBI Taxonomy" id="6832"/>
    <lineage>
        <taxon>Eukaryota</taxon>
        <taxon>Metazoa</taxon>
        <taxon>Ecdysozoa</taxon>
        <taxon>Arthropoda</taxon>
        <taxon>Crustacea</taxon>
        <taxon>Multicrustacea</taxon>
        <taxon>Hexanauplia</taxon>
        <taxon>Copepoda</taxon>
        <taxon>Harpacticoida</taxon>
        <taxon>Harpacticidae</taxon>
        <taxon>Tigriopus</taxon>
    </lineage>
</organism>
<evidence type="ECO:0000259" key="7">
    <source>
        <dbReference type="PROSITE" id="PS50940"/>
    </source>
</evidence>
<evidence type="ECO:0000256" key="5">
    <source>
        <dbReference type="ARBA" id="ARBA00023180"/>
    </source>
</evidence>
<evidence type="ECO:0000256" key="2">
    <source>
        <dbReference type="ARBA" id="ARBA00022729"/>
    </source>
</evidence>
<keyword evidence="1" id="KW-0147">Chitin-binding</keyword>
<dbReference type="EMBL" id="VCGU01000005">
    <property type="protein sequence ID" value="TRY75760.1"/>
    <property type="molecule type" value="Genomic_DNA"/>
</dbReference>
<keyword evidence="3" id="KW-0677">Repeat</keyword>
<evidence type="ECO:0000313" key="9">
    <source>
        <dbReference type="Proteomes" id="UP000318571"/>
    </source>
</evidence>
<feature type="chain" id="PRO_5022235281" description="Chitin-binding type-2 domain-containing protein" evidence="6">
    <location>
        <begin position="24"/>
        <end position="159"/>
    </location>
</feature>
<dbReference type="OrthoDB" id="9987187at2759"/>
<dbReference type="GO" id="GO:0005576">
    <property type="term" value="C:extracellular region"/>
    <property type="evidence" value="ECO:0007669"/>
    <property type="project" value="InterPro"/>
</dbReference>
<dbReference type="Gene3D" id="2.170.140.10">
    <property type="entry name" value="Chitin binding domain"/>
    <property type="match status" value="2"/>
</dbReference>
<name>A0A553PDJ6_TIGCA</name>
<accession>A0A553PDJ6</accession>
<sequence>MSRLTSISFFVAVVVTLGAQVDSVPDCAQNGFFPDDENCRFYYDCEQGEPIRVVCEADWLFDATNKYCDYPDRVDCGSRPVCDEDGQNCVEHHVTTPTPLPECTITCVDDGFFEYEKCSAFFCHCSVGHPYLEECQDGLIFNPELGGCDWDYNVEGCTV</sequence>
<proteinExistence type="predicted"/>
<evidence type="ECO:0000256" key="6">
    <source>
        <dbReference type="SAM" id="SignalP"/>
    </source>
</evidence>
<gene>
    <name evidence="8" type="ORF">TCAL_04786</name>
</gene>
<dbReference type="PANTHER" id="PTHR23301">
    <property type="entry name" value="CHITIN BINDING PERITROPHIN-A"/>
    <property type="match status" value="1"/>
</dbReference>
<feature type="signal peptide" evidence="6">
    <location>
        <begin position="1"/>
        <end position="23"/>
    </location>
</feature>
<comment type="caution">
    <text evidence="8">The sequence shown here is derived from an EMBL/GenBank/DDBJ whole genome shotgun (WGS) entry which is preliminary data.</text>
</comment>
<protein>
    <recommendedName>
        <fullName evidence="7">Chitin-binding type-2 domain-containing protein</fullName>
    </recommendedName>
</protein>
<dbReference type="InterPro" id="IPR002557">
    <property type="entry name" value="Chitin-bd_dom"/>
</dbReference>
<dbReference type="InterPro" id="IPR036508">
    <property type="entry name" value="Chitin-bd_dom_sf"/>
</dbReference>
<evidence type="ECO:0000313" key="8">
    <source>
        <dbReference type="EMBL" id="TRY75760.1"/>
    </source>
</evidence>
<dbReference type="PANTHER" id="PTHR23301:SF0">
    <property type="entry name" value="CHITIN-BINDING TYPE-2 DOMAIN-CONTAINING PROTEIN-RELATED"/>
    <property type="match status" value="1"/>
</dbReference>
<evidence type="ECO:0000256" key="3">
    <source>
        <dbReference type="ARBA" id="ARBA00022737"/>
    </source>
</evidence>
<keyword evidence="2 6" id="KW-0732">Signal</keyword>
<dbReference type="InterPro" id="IPR051940">
    <property type="entry name" value="Chitin_bind-dev_reg"/>
</dbReference>
<dbReference type="AlphaFoldDB" id="A0A553PDJ6"/>
<dbReference type="OMA" id="DYPRVCQ"/>
<evidence type="ECO:0000256" key="1">
    <source>
        <dbReference type="ARBA" id="ARBA00022669"/>
    </source>
</evidence>
<dbReference type="SUPFAM" id="SSF57625">
    <property type="entry name" value="Invertebrate chitin-binding proteins"/>
    <property type="match status" value="2"/>
</dbReference>
<dbReference type="Pfam" id="PF01607">
    <property type="entry name" value="CBM_14"/>
    <property type="match status" value="2"/>
</dbReference>
<keyword evidence="4" id="KW-1015">Disulfide bond</keyword>
<dbReference type="SMART" id="SM00494">
    <property type="entry name" value="ChtBD2"/>
    <property type="match status" value="2"/>
</dbReference>
<keyword evidence="5" id="KW-0325">Glycoprotein</keyword>
<feature type="domain" description="Chitin-binding type-2" evidence="7">
    <location>
        <begin position="104"/>
        <end position="159"/>
    </location>
</feature>
<dbReference type="Proteomes" id="UP000318571">
    <property type="component" value="Chromosome 2"/>
</dbReference>
<evidence type="ECO:0000256" key="4">
    <source>
        <dbReference type="ARBA" id="ARBA00023157"/>
    </source>
</evidence>
<dbReference type="GO" id="GO:0008061">
    <property type="term" value="F:chitin binding"/>
    <property type="evidence" value="ECO:0007669"/>
    <property type="project" value="UniProtKB-KW"/>
</dbReference>
<reference evidence="8 9" key="1">
    <citation type="journal article" date="2018" name="Nat. Ecol. Evol.">
        <title>Genomic signatures of mitonuclear coevolution across populations of Tigriopus californicus.</title>
        <authorList>
            <person name="Barreto F.S."/>
            <person name="Watson E.T."/>
            <person name="Lima T.G."/>
            <person name="Willett C.S."/>
            <person name="Edmands S."/>
            <person name="Li W."/>
            <person name="Burton R.S."/>
        </authorList>
    </citation>
    <scope>NUCLEOTIDE SEQUENCE [LARGE SCALE GENOMIC DNA]</scope>
    <source>
        <strain evidence="8 9">San Diego</strain>
    </source>
</reference>
<feature type="domain" description="Chitin-binding type-2" evidence="7">
    <location>
        <begin position="24"/>
        <end position="78"/>
    </location>
</feature>